<evidence type="ECO:0000313" key="4">
    <source>
        <dbReference type="EMBL" id="KAF1958271.1"/>
    </source>
</evidence>
<dbReference type="PANTHER" id="PTHR37534">
    <property type="entry name" value="TRANSCRIPTIONAL ACTIVATOR PROTEIN UGA3"/>
    <property type="match status" value="1"/>
</dbReference>
<dbReference type="PROSITE" id="PS50048">
    <property type="entry name" value="ZN2_CY6_FUNGAL_2"/>
    <property type="match status" value="1"/>
</dbReference>
<evidence type="ECO:0000256" key="1">
    <source>
        <dbReference type="ARBA" id="ARBA00004123"/>
    </source>
</evidence>
<dbReference type="Gene3D" id="4.10.240.10">
    <property type="entry name" value="Zn(2)-C6 fungal-type DNA-binding domain"/>
    <property type="match status" value="1"/>
</dbReference>
<dbReference type="PANTHER" id="PTHR37534:SF49">
    <property type="entry name" value="LYSINE BIOSYNTHESIS REGULATORY PROTEIN LYS14"/>
    <property type="match status" value="1"/>
</dbReference>
<dbReference type="EMBL" id="ML976987">
    <property type="protein sequence ID" value="KAF1958271.1"/>
    <property type="molecule type" value="Genomic_DNA"/>
</dbReference>
<name>A0A6A5U048_9PLEO</name>
<dbReference type="InterPro" id="IPR021858">
    <property type="entry name" value="Fun_TF"/>
</dbReference>
<comment type="subcellular location">
    <subcellularLocation>
        <location evidence="1">Nucleus</location>
    </subcellularLocation>
</comment>
<organism evidence="4 5">
    <name type="scientific">Byssothecium circinans</name>
    <dbReference type="NCBI Taxonomy" id="147558"/>
    <lineage>
        <taxon>Eukaryota</taxon>
        <taxon>Fungi</taxon>
        <taxon>Dikarya</taxon>
        <taxon>Ascomycota</taxon>
        <taxon>Pezizomycotina</taxon>
        <taxon>Dothideomycetes</taxon>
        <taxon>Pleosporomycetidae</taxon>
        <taxon>Pleosporales</taxon>
        <taxon>Massarineae</taxon>
        <taxon>Massarinaceae</taxon>
        <taxon>Byssothecium</taxon>
    </lineage>
</organism>
<protein>
    <recommendedName>
        <fullName evidence="3">Zn(2)-C6 fungal-type domain-containing protein</fullName>
    </recommendedName>
</protein>
<dbReference type="GO" id="GO:0008270">
    <property type="term" value="F:zinc ion binding"/>
    <property type="evidence" value="ECO:0007669"/>
    <property type="project" value="InterPro"/>
</dbReference>
<dbReference type="CDD" id="cd00067">
    <property type="entry name" value="GAL4"/>
    <property type="match status" value="1"/>
</dbReference>
<evidence type="ECO:0000259" key="3">
    <source>
        <dbReference type="PROSITE" id="PS50048"/>
    </source>
</evidence>
<evidence type="ECO:0000256" key="2">
    <source>
        <dbReference type="ARBA" id="ARBA00023242"/>
    </source>
</evidence>
<dbReference type="GO" id="GO:0000981">
    <property type="term" value="F:DNA-binding transcription factor activity, RNA polymerase II-specific"/>
    <property type="evidence" value="ECO:0007669"/>
    <property type="project" value="InterPro"/>
</dbReference>
<accession>A0A6A5U048</accession>
<dbReference type="SUPFAM" id="SSF57701">
    <property type="entry name" value="Zn2/Cys6 DNA-binding domain"/>
    <property type="match status" value="1"/>
</dbReference>
<dbReference type="InterPro" id="IPR036864">
    <property type="entry name" value="Zn2-C6_fun-type_DNA-bd_sf"/>
</dbReference>
<dbReference type="Pfam" id="PF00172">
    <property type="entry name" value="Zn_clus"/>
    <property type="match status" value="1"/>
</dbReference>
<dbReference type="Pfam" id="PF11951">
    <property type="entry name" value="Fungal_trans_2"/>
    <property type="match status" value="1"/>
</dbReference>
<feature type="domain" description="Zn(2)-C6 fungal-type" evidence="3">
    <location>
        <begin position="13"/>
        <end position="41"/>
    </location>
</feature>
<sequence>MTPQLKSTRAKSNCWTCKERKIGCDRVLPQCSNCARSKRVCKGYGLKLAWPDKLDGRRKQKNWKAAPDASATEYLTEAGEFTFLNTAFDDVERKRVEWSDLVLDGNGNGVGRKQIGLRGLEFVPKGLSIQSVLGRDAELLRYYDSVVARMITTIDDDTNGFRLHLIPMALSTSNASSKSLLEATLALSSFHIGRQDEALRHKVNAIKLLSSSFENAASSRIAQVSTGMMLCVYSVFDSSDTTWNVHLQGAKSLLRVFSKSEREDPTLAFVMPWLEYHDVFSAYSHPVQYLPAQQLSDIVLPEATPATQKIIGLLGCSSELLRIISCINQLRVVVTPSRNESPPSYKSIAEFVLIIREQLIDLKQEILVQPGERSSAISHARITLTAEFYRIAALLYLYQTALTWSRFVFEVQEFAQQGLIILNQMDVCTSPWPLFILACNVSGDADRIKVMRVIDDGAKERRVGNYQIIRSLVQKVWKQQDLAADEKVERKVDWRDLMEVGASMPSFI</sequence>
<dbReference type="InterPro" id="IPR001138">
    <property type="entry name" value="Zn2Cys6_DnaBD"/>
</dbReference>
<dbReference type="GO" id="GO:0005634">
    <property type="term" value="C:nucleus"/>
    <property type="evidence" value="ECO:0007669"/>
    <property type="project" value="UniProtKB-SubCell"/>
</dbReference>
<dbReference type="GO" id="GO:0045944">
    <property type="term" value="P:positive regulation of transcription by RNA polymerase II"/>
    <property type="evidence" value="ECO:0007669"/>
    <property type="project" value="TreeGrafter"/>
</dbReference>
<dbReference type="AlphaFoldDB" id="A0A6A5U048"/>
<keyword evidence="2" id="KW-0539">Nucleus</keyword>
<dbReference type="Proteomes" id="UP000800035">
    <property type="component" value="Unassembled WGS sequence"/>
</dbReference>
<evidence type="ECO:0000313" key="5">
    <source>
        <dbReference type="Proteomes" id="UP000800035"/>
    </source>
</evidence>
<gene>
    <name evidence="4" type="ORF">CC80DRAFT_503054</name>
</gene>
<dbReference type="OrthoDB" id="5130013at2759"/>
<proteinExistence type="predicted"/>
<dbReference type="SMART" id="SM00066">
    <property type="entry name" value="GAL4"/>
    <property type="match status" value="1"/>
</dbReference>
<keyword evidence="5" id="KW-1185">Reference proteome</keyword>
<dbReference type="GO" id="GO:0000976">
    <property type="term" value="F:transcription cis-regulatory region binding"/>
    <property type="evidence" value="ECO:0007669"/>
    <property type="project" value="TreeGrafter"/>
</dbReference>
<reference evidence="4" key="1">
    <citation type="journal article" date="2020" name="Stud. Mycol.">
        <title>101 Dothideomycetes genomes: a test case for predicting lifestyles and emergence of pathogens.</title>
        <authorList>
            <person name="Haridas S."/>
            <person name="Albert R."/>
            <person name="Binder M."/>
            <person name="Bloem J."/>
            <person name="Labutti K."/>
            <person name="Salamov A."/>
            <person name="Andreopoulos B."/>
            <person name="Baker S."/>
            <person name="Barry K."/>
            <person name="Bills G."/>
            <person name="Bluhm B."/>
            <person name="Cannon C."/>
            <person name="Castanera R."/>
            <person name="Culley D."/>
            <person name="Daum C."/>
            <person name="Ezra D."/>
            <person name="Gonzalez J."/>
            <person name="Henrissat B."/>
            <person name="Kuo A."/>
            <person name="Liang C."/>
            <person name="Lipzen A."/>
            <person name="Lutzoni F."/>
            <person name="Magnuson J."/>
            <person name="Mondo S."/>
            <person name="Nolan M."/>
            <person name="Ohm R."/>
            <person name="Pangilinan J."/>
            <person name="Park H.-J."/>
            <person name="Ramirez L."/>
            <person name="Alfaro M."/>
            <person name="Sun H."/>
            <person name="Tritt A."/>
            <person name="Yoshinaga Y."/>
            <person name="Zwiers L.-H."/>
            <person name="Turgeon B."/>
            <person name="Goodwin S."/>
            <person name="Spatafora J."/>
            <person name="Crous P."/>
            <person name="Grigoriev I."/>
        </authorList>
    </citation>
    <scope>NUCLEOTIDE SEQUENCE</scope>
    <source>
        <strain evidence="4">CBS 675.92</strain>
    </source>
</reference>